<name>A0A0T7GH55_NEOGA</name>
<dbReference type="EMBL" id="CCRK01000003">
    <property type="protein sequence ID" value="CDZ46605.1"/>
    <property type="molecule type" value="Genomic_DNA"/>
</dbReference>
<organism evidence="2 3">
    <name type="scientific">Neorhizobium galegae bv. officinalis</name>
    <dbReference type="NCBI Taxonomy" id="323656"/>
    <lineage>
        <taxon>Bacteria</taxon>
        <taxon>Pseudomonadati</taxon>
        <taxon>Pseudomonadota</taxon>
        <taxon>Alphaproteobacteria</taxon>
        <taxon>Hyphomicrobiales</taxon>
        <taxon>Rhizobiaceae</taxon>
        <taxon>Rhizobium/Agrobacterium group</taxon>
        <taxon>Neorhizobium</taxon>
    </lineage>
</organism>
<dbReference type="Proteomes" id="UP000039660">
    <property type="component" value="Unassembled WGS sequence"/>
</dbReference>
<proteinExistence type="predicted"/>
<reference evidence="2 3" key="1">
    <citation type="submission" date="2014-08" db="EMBL/GenBank/DDBJ databases">
        <authorList>
            <person name="Chen Y.-H."/>
        </authorList>
    </citation>
    <scope>NUCLEOTIDE SEQUENCE [LARGE SCALE GENOMIC DNA]</scope>
</reference>
<feature type="signal peptide" evidence="1">
    <location>
        <begin position="1"/>
        <end position="28"/>
    </location>
</feature>
<gene>
    <name evidence="2" type="ORF">NGAL_HAMBI1189_14850</name>
</gene>
<feature type="chain" id="PRO_5006683246" evidence="1">
    <location>
        <begin position="29"/>
        <end position="181"/>
    </location>
</feature>
<evidence type="ECO:0000313" key="3">
    <source>
        <dbReference type="Proteomes" id="UP000039660"/>
    </source>
</evidence>
<dbReference type="AlphaFoldDB" id="A0A0T7GH55"/>
<sequence length="181" mass="19958">MIAPNEEQKMRIALAFLTVLALSPAAHSAPIDALTKAETKTYEAWGKLGLTERLVTFVTAPSTGYGIYQEKQSSIFKPGEKVITYVEPIGFGWKELPHDMYELNFVSDLKIKAANGEVMLDQKAFSTNVLQSHNANMEFSMDFTLTLTGAPAGKYTLTYTIHDMSSGQTSTFDQEFTIAAN</sequence>
<evidence type="ECO:0000313" key="2">
    <source>
        <dbReference type="EMBL" id="CDZ46605.1"/>
    </source>
</evidence>
<protein>
    <submittedName>
        <fullName evidence="2">Uncharacterized protein</fullName>
    </submittedName>
</protein>
<dbReference type="RefSeq" id="WP_245289939.1">
    <property type="nucleotide sequence ID" value="NZ_CCRK01000003.1"/>
</dbReference>
<evidence type="ECO:0000256" key="1">
    <source>
        <dbReference type="SAM" id="SignalP"/>
    </source>
</evidence>
<accession>A0A0T7GH55</accession>
<keyword evidence="1" id="KW-0732">Signal</keyword>